<evidence type="ECO:0000256" key="3">
    <source>
        <dbReference type="ARBA" id="ARBA00022452"/>
    </source>
</evidence>
<evidence type="ECO:0000313" key="14">
    <source>
        <dbReference type="Proteomes" id="UP001589828"/>
    </source>
</evidence>
<comment type="caution">
    <text evidence="13">The sequence shown here is derived from an EMBL/GenBank/DDBJ whole genome shotgun (WGS) entry which is preliminary data.</text>
</comment>
<dbReference type="NCBIfam" id="TIGR04056">
    <property type="entry name" value="OMP_RagA_SusC"/>
    <property type="match status" value="1"/>
</dbReference>
<evidence type="ECO:0000313" key="13">
    <source>
        <dbReference type="EMBL" id="MFC0514722.1"/>
    </source>
</evidence>
<evidence type="ECO:0000256" key="7">
    <source>
        <dbReference type="ARBA" id="ARBA00023237"/>
    </source>
</evidence>
<dbReference type="PROSITE" id="PS52016">
    <property type="entry name" value="TONB_DEPENDENT_REC_3"/>
    <property type="match status" value="1"/>
</dbReference>
<evidence type="ECO:0000256" key="4">
    <source>
        <dbReference type="ARBA" id="ARBA00022692"/>
    </source>
</evidence>
<keyword evidence="5 9" id="KW-0798">TonB box</keyword>
<organism evidence="13 14">
    <name type="scientific">Mucilaginibacter angelicae</name>
    <dbReference type="NCBI Taxonomy" id="869718"/>
    <lineage>
        <taxon>Bacteria</taxon>
        <taxon>Pseudomonadati</taxon>
        <taxon>Bacteroidota</taxon>
        <taxon>Sphingobacteriia</taxon>
        <taxon>Sphingobacteriales</taxon>
        <taxon>Sphingobacteriaceae</taxon>
        <taxon>Mucilaginibacter</taxon>
    </lineage>
</organism>
<keyword evidence="7 8" id="KW-0998">Cell outer membrane</keyword>
<evidence type="ECO:0000256" key="2">
    <source>
        <dbReference type="ARBA" id="ARBA00022448"/>
    </source>
</evidence>
<proteinExistence type="inferred from homology"/>
<evidence type="ECO:0000256" key="9">
    <source>
        <dbReference type="RuleBase" id="RU003357"/>
    </source>
</evidence>
<keyword evidence="14" id="KW-1185">Reference proteome</keyword>
<dbReference type="InterPro" id="IPR012910">
    <property type="entry name" value="Plug_dom"/>
</dbReference>
<dbReference type="NCBIfam" id="TIGR04057">
    <property type="entry name" value="SusC_RagA_signa"/>
    <property type="match status" value="1"/>
</dbReference>
<feature type="signal peptide" evidence="10">
    <location>
        <begin position="1"/>
        <end position="28"/>
    </location>
</feature>
<dbReference type="InterPro" id="IPR036942">
    <property type="entry name" value="Beta-barrel_TonB_sf"/>
</dbReference>
<evidence type="ECO:0000259" key="12">
    <source>
        <dbReference type="Pfam" id="PF07715"/>
    </source>
</evidence>
<dbReference type="InterPro" id="IPR000531">
    <property type="entry name" value="Beta-barrel_TonB"/>
</dbReference>
<dbReference type="PROSITE" id="PS00018">
    <property type="entry name" value="EF_HAND_1"/>
    <property type="match status" value="1"/>
</dbReference>
<accession>A0ABV6L5H3</accession>
<dbReference type="Gene3D" id="2.170.130.10">
    <property type="entry name" value="TonB-dependent receptor, plug domain"/>
    <property type="match status" value="1"/>
</dbReference>
<protein>
    <submittedName>
        <fullName evidence="13">SusC/RagA family TonB-linked outer membrane protein</fullName>
    </submittedName>
</protein>
<comment type="subcellular location">
    <subcellularLocation>
        <location evidence="1 8">Cell outer membrane</location>
        <topology evidence="1 8">Multi-pass membrane protein</topology>
    </subcellularLocation>
</comment>
<dbReference type="Pfam" id="PF00593">
    <property type="entry name" value="TonB_dep_Rec_b-barrel"/>
    <property type="match status" value="1"/>
</dbReference>
<keyword evidence="2 8" id="KW-0813">Transport</keyword>
<sequence>MQNFTFLFKRRWPLLLFLQLLFSVSVFAQQKTITGKVTGASGESLPGVTVALKGTQSGTQTDADGNYKLTVNGKGSLVFSFIGYITKEEAIDDRAKINVQLTADNKSLNEVVVLGYGTSSKKDVTGSVVSVKTSDLPQVAQTSINNLLQGQAAGLTLDTRSAQPGGGLTVTIRGAISPHGANTPLYIIDGVPITNNNSATPSINDKDLGFYGGVDQDPLSSINPSDIENVTVLKDASATAIYGAAAANGVILVTTKRGKKGNAVVSYSGSYTVQKPKSYFNLLDATGFETQQVRLAHDKYLFDNSLAPYGTNDPAAAPAFTPLFTPDQIAAAGKGTDWLGSIIRNGYVDEHNISVSGGNDKTKIFSSINYYDNKAILQNSNFKRYSGRVNIDQQLGERVKFSLNLTFSQINSNNASTGSNSGGAEKYNQLQAAYSFAPNLSVFNSDGSYTKSYDNIITNPAAFLIIQNNTNTNRFMASPNLEVKITDDLKWNTVVGIDKQTSELQFFLPVKAQNYQLPTGMAQLTNNHIQNYSAESFFTYNKRINSDNNFSIVGGVGYYKSSNEGYGLEAVGFPTDALGFYNVGLASDKDKSFDFSNRDRDLIKVSGYFRANYSYKNKYLLTITGREDGESYFATNKQFGFFPGASLGWRINQEDFLKNSKVISSLKLRAGYGTSGNSPLLGSGALPLYGSAGPIFVIGSTYYPGIGITQIANDNLKWETDKTINFGLDYGFFNDRLTGSLDVFQKTASGLIDYDPLPVNNEVGQVVTNIGSTRSRGIEFSILSQNVRSDNFNWTTNFNISAYKNFWVSRNPETPLASYIGYKDPIREVYGWQTAGIIHNKSEIPSYMPNANLGNIIYKDQNGDGKLDVSDVVKLGNPDPKFSLGFGNTFTYKNFDLYVFMYGSFGMYEVNNYGAFYDPAVINESTRPHNTLAGAANIFSADNPNGIYPGYAANAYTGNNPSQTNNFYGQKTNFLRLKNITLGYKLPIHDKFIKTLRFFADAQNLAIITNYKGYDPEYTETNPYPLATSITFGVNATF</sequence>
<comment type="similarity">
    <text evidence="8 9">Belongs to the TonB-dependent receptor family.</text>
</comment>
<feature type="domain" description="TonB-dependent receptor plug" evidence="12">
    <location>
        <begin position="121"/>
        <end position="250"/>
    </location>
</feature>
<dbReference type="Proteomes" id="UP001589828">
    <property type="component" value="Unassembled WGS sequence"/>
</dbReference>
<keyword evidence="10" id="KW-0732">Signal</keyword>
<dbReference type="EMBL" id="JBHLTS010000021">
    <property type="protein sequence ID" value="MFC0514722.1"/>
    <property type="molecule type" value="Genomic_DNA"/>
</dbReference>
<dbReference type="InterPro" id="IPR037066">
    <property type="entry name" value="Plug_dom_sf"/>
</dbReference>
<dbReference type="Gene3D" id="2.40.170.20">
    <property type="entry name" value="TonB-dependent receptor, beta-barrel domain"/>
    <property type="match status" value="1"/>
</dbReference>
<name>A0ABV6L5H3_9SPHI</name>
<gene>
    <name evidence="13" type="ORF">ACFFGT_10955</name>
</gene>
<dbReference type="InterPro" id="IPR023997">
    <property type="entry name" value="TonB-dep_OMP_SusC/RagA_CS"/>
</dbReference>
<dbReference type="RefSeq" id="WP_377022565.1">
    <property type="nucleotide sequence ID" value="NZ_JBHLTS010000021.1"/>
</dbReference>
<feature type="chain" id="PRO_5047027369" evidence="10">
    <location>
        <begin position="29"/>
        <end position="1038"/>
    </location>
</feature>
<feature type="domain" description="TonB-dependent receptor-like beta-barrel" evidence="11">
    <location>
        <begin position="416"/>
        <end position="1005"/>
    </location>
</feature>
<dbReference type="InterPro" id="IPR008969">
    <property type="entry name" value="CarboxyPept-like_regulatory"/>
</dbReference>
<dbReference type="Pfam" id="PF13715">
    <property type="entry name" value="CarbopepD_reg_2"/>
    <property type="match status" value="1"/>
</dbReference>
<keyword evidence="6 8" id="KW-0472">Membrane</keyword>
<evidence type="ECO:0000256" key="1">
    <source>
        <dbReference type="ARBA" id="ARBA00004571"/>
    </source>
</evidence>
<evidence type="ECO:0000256" key="5">
    <source>
        <dbReference type="ARBA" id="ARBA00023077"/>
    </source>
</evidence>
<dbReference type="SUPFAM" id="SSF56935">
    <property type="entry name" value="Porins"/>
    <property type="match status" value="1"/>
</dbReference>
<evidence type="ECO:0000256" key="6">
    <source>
        <dbReference type="ARBA" id="ARBA00023136"/>
    </source>
</evidence>
<dbReference type="InterPro" id="IPR018247">
    <property type="entry name" value="EF_Hand_1_Ca_BS"/>
</dbReference>
<evidence type="ECO:0000259" key="11">
    <source>
        <dbReference type="Pfam" id="PF00593"/>
    </source>
</evidence>
<keyword evidence="3 8" id="KW-1134">Transmembrane beta strand</keyword>
<evidence type="ECO:0000256" key="10">
    <source>
        <dbReference type="SAM" id="SignalP"/>
    </source>
</evidence>
<dbReference type="SUPFAM" id="SSF49464">
    <property type="entry name" value="Carboxypeptidase regulatory domain-like"/>
    <property type="match status" value="1"/>
</dbReference>
<keyword evidence="4 8" id="KW-0812">Transmembrane</keyword>
<dbReference type="InterPro" id="IPR023996">
    <property type="entry name" value="TonB-dep_OMP_SusC/RagA"/>
</dbReference>
<dbReference type="Pfam" id="PF07715">
    <property type="entry name" value="Plug"/>
    <property type="match status" value="1"/>
</dbReference>
<dbReference type="Gene3D" id="2.60.40.1120">
    <property type="entry name" value="Carboxypeptidase-like, regulatory domain"/>
    <property type="match status" value="1"/>
</dbReference>
<reference evidence="13 14" key="1">
    <citation type="submission" date="2024-09" db="EMBL/GenBank/DDBJ databases">
        <authorList>
            <person name="Sun Q."/>
            <person name="Mori K."/>
        </authorList>
    </citation>
    <scope>NUCLEOTIDE SEQUENCE [LARGE SCALE GENOMIC DNA]</scope>
    <source>
        <strain evidence="13 14">NCAIM B.02415</strain>
    </source>
</reference>
<evidence type="ECO:0000256" key="8">
    <source>
        <dbReference type="PROSITE-ProRule" id="PRU01360"/>
    </source>
</evidence>
<dbReference type="InterPro" id="IPR039426">
    <property type="entry name" value="TonB-dep_rcpt-like"/>
</dbReference>